<gene>
    <name evidence="2" type="ORF">GIB67_031127</name>
</gene>
<feature type="non-terminal residue" evidence="2">
    <location>
        <position position="1"/>
    </location>
</feature>
<proteinExistence type="predicted"/>
<protein>
    <submittedName>
        <fullName evidence="2">Uncharacterized protein</fullName>
    </submittedName>
</protein>
<evidence type="ECO:0000313" key="2">
    <source>
        <dbReference type="EMBL" id="KAF6153173.1"/>
    </source>
</evidence>
<evidence type="ECO:0000256" key="1">
    <source>
        <dbReference type="SAM" id="MobiDB-lite"/>
    </source>
</evidence>
<feature type="region of interest" description="Disordered" evidence="1">
    <location>
        <begin position="62"/>
        <end position="86"/>
    </location>
</feature>
<sequence>MYTMNEKVHPTASNRRKKEGDLLTYKRKRKTIDLSIVVPPNIVDTANKGVNKPVPPIESAQATLGAQAESAQVAEGATSNENIGPSDKSLLRSFKFHRARSIALGQEKLPIRVHHHQFTWDLTKEPQAVFENNLIEDLNVFKSLKAGGTGNSLSLRKLKKYYTFKLEKVLSDDTTAAAKKKKGLTARFVARAYMMYVLGSFLFPTKRAQMSAHDDDVGIHQRKKASANEHGDTPVHQSEVVAEQYDTSVNIGVQKFGDKRYKFRGRAKCKVSKSLKAVNALLMEQIDLHLPPTTPFVVLQSHQPVPDATLAKKYDDLLAAHENVKKKLIAKKDF</sequence>
<dbReference type="Proteomes" id="UP000541444">
    <property type="component" value="Unassembled WGS sequence"/>
</dbReference>
<evidence type="ECO:0000313" key="3">
    <source>
        <dbReference type="Proteomes" id="UP000541444"/>
    </source>
</evidence>
<name>A0A7J7ME40_9MAGN</name>
<keyword evidence="3" id="KW-1185">Reference proteome</keyword>
<organism evidence="2 3">
    <name type="scientific">Kingdonia uniflora</name>
    <dbReference type="NCBI Taxonomy" id="39325"/>
    <lineage>
        <taxon>Eukaryota</taxon>
        <taxon>Viridiplantae</taxon>
        <taxon>Streptophyta</taxon>
        <taxon>Embryophyta</taxon>
        <taxon>Tracheophyta</taxon>
        <taxon>Spermatophyta</taxon>
        <taxon>Magnoliopsida</taxon>
        <taxon>Ranunculales</taxon>
        <taxon>Circaeasteraceae</taxon>
        <taxon>Kingdonia</taxon>
    </lineage>
</organism>
<comment type="caution">
    <text evidence="2">The sequence shown here is derived from an EMBL/GenBank/DDBJ whole genome shotgun (WGS) entry which is preliminary data.</text>
</comment>
<feature type="region of interest" description="Disordered" evidence="1">
    <location>
        <begin position="1"/>
        <end position="21"/>
    </location>
</feature>
<reference evidence="2 3" key="1">
    <citation type="journal article" date="2020" name="IScience">
        <title>Genome Sequencing of the Endangered Kingdonia uniflora (Circaeasteraceae, Ranunculales) Reveals Potential Mechanisms of Evolutionary Specialization.</title>
        <authorList>
            <person name="Sun Y."/>
            <person name="Deng T."/>
            <person name="Zhang A."/>
            <person name="Moore M.J."/>
            <person name="Landis J.B."/>
            <person name="Lin N."/>
            <person name="Zhang H."/>
            <person name="Zhang X."/>
            <person name="Huang J."/>
            <person name="Zhang X."/>
            <person name="Sun H."/>
            <person name="Wang H."/>
        </authorList>
    </citation>
    <scope>NUCLEOTIDE SEQUENCE [LARGE SCALE GENOMIC DNA]</scope>
    <source>
        <strain evidence="2">TB1705</strain>
        <tissue evidence="2">Leaf</tissue>
    </source>
</reference>
<dbReference type="AlphaFoldDB" id="A0A7J7ME40"/>
<accession>A0A7J7ME40</accession>
<dbReference type="EMBL" id="JACGCM010001583">
    <property type="protein sequence ID" value="KAF6153173.1"/>
    <property type="molecule type" value="Genomic_DNA"/>
</dbReference>